<dbReference type="EMBL" id="QGKY02000164">
    <property type="protein sequence ID" value="KAF2592129.1"/>
    <property type="molecule type" value="Genomic_DNA"/>
</dbReference>
<gene>
    <name evidence="3" type="ORF">F2Q68_00046563</name>
    <name evidence="2" type="ORF">F2Q70_00045548</name>
</gene>
<dbReference type="Proteomes" id="UP000712281">
    <property type="component" value="Unassembled WGS sequence"/>
</dbReference>
<feature type="compositionally biased region" description="Polar residues" evidence="1">
    <location>
        <begin position="209"/>
        <end position="224"/>
    </location>
</feature>
<name>A0A8S9KD19_BRACR</name>
<dbReference type="AlphaFoldDB" id="A0A8S9KD19"/>
<evidence type="ECO:0000313" key="2">
    <source>
        <dbReference type="EMBL" id="KAF2592129.1"/>
    </source>
</evidence>
<organism evidence="2">
    <name type="scientific">Brassica cretica</name>
    <name type="common">Mustard</name>
    <dbReference type="NCBI Taxonomy" id="69181"/>
    <lineage>
        <taxon>Eukaryota</taxon>
        <taxon>Viridiplantae</taxon>
        <taxon>Streptophyta</taxon>
        <taxon>Embryophyta</taxon>
        <taxon>Tracheophyta</taxon>
        <taxon>Spermatophyta</taxon>
        <taxon>Magnoliopsida</taxon>
        <taxon>eudicotyledons</taxon>
        <taxon>Gunneridae</taxon>
        <taxon>Pentapetalae</taxon>
        <taxon>rosids</taxon>
        <taxon>malvids</taxon>
        <taxon>Brassicales</taxon>
        <taxon>Brassicaceae</taxon>
        <taxon>Brassiceae</taxon>
        <taxon>Brassica</taxon>
    </lineage>
</organism>
<sequence length="332" mass="36234">MAAAQRLRALQSQPENKVCDDCSQKNPQWGWGTRGGALAKTRSSGDIYSRSELEASAASKESFFAKRMAENECKPEGLPPSQGGKYVGFGSSRGDGGGDVFSVVSEGFGRLSLVAASAANVCCSDRNRWSSLQRTWGIMKGVMAIAHRRLKSLLKKKHQTGINRTRTVSTMTKQQPIHHQVTKAITVTRVLGMTGEKRAMPKKEAAPKVSQSVHHNGYGNSNSWDDWGEEKNSTTKKEAAPKVSASKDDDGGWAGWDDKEDDGYYQSAAGDKKSVGHNGKPDTAWTSGGEMVKEVVKLRKKQSMCVIRALSQRDREQRVAITGLVVCFHIID</sequence>
<protein>
    <submittedName>
        <fullName evidence="2">Uncharacterized protein</fullName>
    </submittedName>
</protein>
<feature type="region of interest" description="Disordered" evidence="1">
    <location>
        <begin position="1"/>
        <end position="23"/>
    </location>
</feature>
<comment type="caution">
    <text evidence="2">The sequence shown here is derived from an EMBL/GenBank/DDBJ whole genome shotgun (WGS) entry which is preliminary data.</text>
</comment>
<dbReference type="EMBL" id="QGKW02000276">
    <property type="protein sequence ID" value="KAF2607616.1"/>
    <property type="molecule type" value="Genomic_DNA"/>
</dbReference>
<dbReference type="PANTHER" id="PTHR47021">
    <property type="entry name" value="ADP-RIBOSYLATION FACTOR GTPASE-ACTIVATING PROTEIN AGD6-RELATED"/>
    <property type="match status" value="1"/>
</dbReference>
<feature type="region of interest" description="Disordered" evidence="1">
    <location>
        <begin position="196"/>
        <end position="259"/>
    </location>
</feature>
<evidence type="ECO:0000313" key="3">
    <source>
        <dbReference type="EMBL" id="KAF2607616.1"/>
    </source>
</evidence>
<dbReference type="SUPFAM" id="SSF57863">
    <property type="entry name" value="ArfGap/RecO-like zinc finger"/>
    <property type="match status" value="1"/>
</dbReference>
<evidence type="ECO:0000256" key="1">
    <source>
        <dbReference type="SAM" id="MobiDB-lite"/>
    </source>
</evidence>
<dbReference type="PANTHER" id="PTHR47021:SF6">
    <property type="entry name" value="ARF-GAP DOMAIN-CONTAINING PROTEIN"/>
    <property type="match status" value="1"/>
</dbReference>
<accession>A0A8S9KD19</accession>
<dbReference type="InterPro" id="IPR044519">
    <property type="entry name" value="ARF_GAP_AGD6/7"/>
</dbReference>
<feature type="compositionally biased region" description="Basic and acidic residues" evidence="1">
    <location>
        <begin position="196"/>
        <end position="206"/>
    </location>
</feature>
<proteinExistence type="predicted"/>
<dbReference type="InterPro" id="IPR038508">
    <property type="entry name" value="ArfGAP_dom_sf"/>
</dbReference>
<dbReference type="GO" id="GO:0005096">
    <property type="term" value="F:GTPase activator activity"/>
    <property type="evidence" value="ECO:0007669"/>
    <property type="project" value="InterPro"/>
</dbReference>
<reference evidence="2" key="1">
    <citation type="submission" date="2019-12" db="EMBL/GenBank/DDBJ databases">
        <title>Genome sequencing and annotation of Brassica cretica.</title>
        <authorList>
            <person name="Studholme D.J."/>
            <person name="Sarris P.F."/>
        </authorList>
    </citation>
    <scope>NUCLEOTIDE SEQUENCE</scope>
    <source>
        <strain evidence="3">PFS-001/15</strain>
        <strain evidence="2">PFS-102/07</strain>
        <tissue evidence="2">Leaf</tissue>
    </source>
</reference>
<dbReference type="Gene3D" id="1.10.220.150">
    <property type="entry name" value="Arf GTPase activating protein"/>
    <property type="match status" value="1"/>
</dbReference>
<feature type="compositionally biased region" description="Low complexity" evidence="1">
    <location>
        <begin position="1"/>
        <end position="11"/>
    </location>
</feature>
<dbReference type="InterPro" id="IPR037278">
    <property type="entry name" value="ARFGAP/RecO"/>
</dbReference>
<feature type="compositionally biased region" description="Basic and acidic residues" evidence="1">
    <location>
        <begin position="229"/>
        <end position="250"/>
    </location>
</feature>
<dbReference type="GO" id="GO:0016192">
    <property type="term" value="P:vesicle-mediated transport"/>
    <property type="evidence" value="ECO:0007669"/>
    <property type="project" value="InterPro"/>
</dbReference>